<feature type="region of interest" description="Disordered" evidence="1">
    <location>
        <begin position="232"/>
        <end position="251"/>
    </location>
</feature>
<dbReference type="EMBL" id="MG011691">
    <property type="protein sequence ID" value="AVK77318.1"/>
    <property type="molecule type" value="Genomic_DNA"/>
</dbReference>
<accession>A0A2U7UFP7</accession>
<name>A0A2U7UFP7_9VIRU</name>
<proteinExistence type="predicted"/>
<feature type="compositionally biased region" description="Acidic residues" evidence="1">
    <location>
        <begin position="156"/>
        <end position="171"/>
    </location>
</feature>
<feature type="compositionally biased region" description="Basic and acidic residues" evidence="1">
    <location>
        <begin position="135"/>
        <end position="145"/>
    </location>
</feature>
<reference evidence="2" key="1">
    <citation type="journal article" date="2018" name="Nat. Commun.">
        <title>Diversity and evolution of the emerging Pandoraviridae family.</title>
        <authorList>
            <person name="Legendre M."/>
            <person name="Fabre E."/>
            <person name="Poirot O."/>
            <person name="Jeudy S."/>
            <person name="Lartigue A."/>
            <person name="Alempic J.M."/>
            <person name="Beucher L."/>
            <person name="Philippe N."/>
            <person name="Bertaux L."/>
            <person name="Christo-Foroux E."/>
            <person name="Labadie K."/>
            <person name="Coute Y."/>
            <person name="Abergel C."/>
            <person name="Claverie J.M."/>
        </authorList>
    </citation>
    <scope>NUCLEOTIDE SEQUENCE [LARGE SCALE GENOMIC DNA]</scope>
    <source>
        <strain evidence="2">Macleodensis</strain>
    </source>
</reference>
<evidence type="ECO:0000256" key="1">
    <source>
        <dbReference type="SAM" id="MobiDB-lite"/>
    </source>
</evidence>
<feature type="region of interest" description="Disordered" evidence="1">
    <location>
        <begin position="26"/>
        <end position="100"/>
    </location>
</feature>
<dbReference type="Proteomes" id="UP000249758">
    <property type="component" value="Segment"/>
</dbReference>
<evidence type="ECO:0000313" key="2">
    <source>
        <dbReference type="EMBL" id="AVK77318.1"/>
    </source>
</evidence>
<organism evidence="2">
    <name type="scientific">Pandoravirus macleodensis</name>
    <dbReference type="NCBI Taxonomy" id="2107707"/>
    <lineage>
        <taxon>Viruses</taxon>
        <taxon>Pandoravirus</taxon>
    </lineage>
</organism>
<protein>
    <submittedName>
        <fullName evidence="2">Uncharacterized protein</fullName>
    </submittedName>
</protein>
<feature type="region of interest" description="Disordered" evidence="1">
    <location>
        <begin position="118"/>
        <end position="223"/>
    </location>
</feature>
<sequence length="305" mass="33413">MNAKGWYSTKTLVNTRTSNVSATVVHRPARFVDSQPEDDDSTKGPTTILGPGEEPPFALVPLRKRPFPRSPSEPTSPRKRTHAAQDVCGIDDTKPCVQDFSPSAVVGVDAYNQINHAANRGKAEDEDDSNAFDKSASDDQERESTRSASSFGCDDKLDDSDDGDDDGDDGDGQGNSPDQYGYDNDGDAMDSNANDSEQLGDNDDHDDCDERHRRHWTTSGGDMGVRHTMHWDDNSDGGSGGDDMPSAADWKRSPAAATAVCLRAEERRLQMLCKVHEAVLRQTEAALDGVRFAIRRLERMHRQDA</sequence>
<dbReference type="RefSeq" id="YP_009481314.1">
    <property type="nucleotide sequence ID" value="NC_037665.1"/>
</dbReference>
<dbReference type="KEGG" id="vg:36841773"/>
<gene>
    <name evidence="2" type="ORF">pmac_cds_630</name>
</gene>
<feature type="compositionally biased region" description="Acidic residues" evidence="1">
    <location>
        <begin position="198"/>
        <end position="207"/>
    </location>
</feature>
<dbReference type="GeneID" id="36841773"/>